<dbReference type="InterPro" id="IPR013328">
    <property type="entry name" value="6PGD_dom2"/>
</dbReference>
<comment type="catalytic activity">
    <reaction evidence="3">
        <text>D-mannitol 1-phosphate + NAD(+) = beta-D-fructose 6-phosphate + NADH + H(+)</text>
        <dbReference type="Rhea" id="RHEA:19661"/>
        <dbReference type="ChEBI" id="CHEBI:15378"/>
        <dbReference type="ChEBI" id="CHEBI:57540"/>
        <dbReference type="ChEBI" id="CHEBI:57634"/>
        <dbReference type="ChEBI" id="CHEBI:57945"/>
        <dbReference type="ChEBI" id="CHEBI:61381"/>
        <dbReference type="EC" id="1.1.1.17"/>
    </reaction>
</comment>
<evidence type="ECO:0000256" key="2">
    <source>
        <dbReference type="ARBA" id="ARBA00023027"/>
    </source>
</evidence>
<evidence type="ECO:0000313" key="7">
    <source>
        <dbReference type="Proteomes" id="UP001442364"/>
    </source>
</evidence>
<sequence length="504" mass="57492">MQRLNKSITHAVDRPVKVMQFGEGNFLRAFVDYIFDVTNEKTDFNGGVVIVKPIEFGTLERFHDQECQYTLQLRGFVDGQPKEITRQITSVVDAVAAIEDYDKYIEYGTSETLRFIVSNTTEAGIVFDETDNDPNARPPKTYPGKLTQLLYKRYQKFNGAADKGLILLPCELIADNGIELKKCIMKFIELWGLEDGFKDWVNNYCSFCPTLVDRIVPGYPREDAAKLCEEWGYEDQLIDRAEVFGLWVVESDSNLPLEQLEKELPFKEAGLNVVFTKDHHPYKERKVRILNGSHTSFVLASFLAGNDNVENSMKDPVIRKYMEETLYNEVIPTLSLSKEDCEEFAKAVIDRFLNPFVDHRLLSISLNSVSKWEARCLPSFLGYVKKFNKLPKYLTFSIAALMSFYTSQTEAEFNGGIVLKGDRNGEEYNITDDKAVLDFFRDNSGKTPAEFAHAYLSNTKFFGGEDLTKVLDLEEVITGYITDIRERGMRAVVNDLALDDEKLA</sequence>
<evidence type="ECO:0000256" key="1">
    <source>
        <dbReference type="ARBA" id="ARBA00023002"/>
    </source>
</evidence>
<reference evidence="6 7" key="1">
    <citation type="submission" date="2024-03" db="EMBL/GenBank/DDBJ databases">
        <title>Human intestinal bacterial collection.</title>
        <authorList>
            <person name="Pauvert C."/>
            <person name="Hitch T.C.A."/>
            <person name="Clavel T."/>
        </authorList>
    </citation>
    <scope>NUCLEOTIDE SEQUENCE [LARGE SCALE GENOMIC DNA]</scope>
    <source>
        <strain evidence="6 7">CLA-AA-H255</strain>
    </source>
</reference>
<dbReference type="InterPro" id="IPR008927">
    <property type="entry name" value="6-PGluconate_DH-like_C_sf"/>
</dbReference>
<dbReference type="NCBIfam" id="NF002969">
    <property type="entry name" value="PRK03643.1"/>
    <property type="match status" value="1"/>
</dbReference>
<evidence type="ECO:0000256" key="3">
    <source>
        <dbReference type="ARBA" id="ARBA00048615"/>
    </source>
</evidence>
<dbReference type="SUPFAM" id="SSF51735">
    <property type="entry name" value="NAD(P)-binding Rossmann-fold domains"/>
    <property type="match status" value="1"/>
</dbReference>
<dbReference type="InterPro" id="IPR000669">
    <property type="entry name" value="Mannitol_DH"/>
</dbReference>
<dbReference type="SUPFAM" id="SSF48179">
    <property type="entry name" value="6-phosphogluconate dehydrogenase C-terminal domain-like"/>
    <property type="match status" value="1"/>
</dbReference>
<dbReference type="Pfam" id="PF08125">
    <property type="entry name" value="Mannitol_dh_C"/>
    <property type="match status" value="1"/>
</dbReference>
<comment type="caution">
    <text evidence="6">The sequence shown here is derived from an EMBL/GenBank/DDBJ whole genome shotgun (WGS) entry which is preliminary data.</text>
</comment>
<dbReference type="Gene3D" id="1.10.1040.10">
    <property type="entry name" value="N-(1-d-carboxylethyl)-l-norvaline Dehydrogenase, domain 2"/>
    <property type="match status" value="1"/>
</dbReference>
<dbReference type="EMBL" id="JBBMER010000001">
    <property type="protein sequence ID" value="MEQ2378452.1"/>
    <property type="molecule type" value="Genomic_DNA"/>
</dbReference>
<accession>A0ABV1BRR6</accession>
<dbReference type="InterPro" id="IPR013131">
    <property type="entry name" value="Mannitol_DH_N"/>
</dbReference>
<keyword evidence="2" id="KW-0520">NAD</keyword>
<feature type="domain" description="Mannitol dehydrogenase C-terminal" evidence="5">
    <location>
        <begin position="280"/>
        <end position="411"/>
    </location>
</feature>
<dbReference type="InterPro" id="IPR013118">
    <property type="entry name" value="Mannitol_DH_C"/>
</dbReference>
<dbReference type="Gene3D" id="3.40.50.720">
    <property type="entry name" value="NAD(P)-binding Rossmann-like Domain"/>
    <property type="match status" value="1"/>
</dbReference>
<evidence type="ECO:0000259" key="5">
    <source>
        <dbReference type="Pfam" id="PF08125"/>
    </source>
</evidence>
<gene>
    <name evidence="6" type="ORF">WMO14_00945</name>
</gene>
<dbReference type="PRINTS" id="PR00084">
    <property type="entry name" value="MTLDHDRGNASE"/>
</dbReference>
<keyword evidence="1" id="KW-0560">Oxidoreductase</keyword>
<organism evidence="6 7">
    <name type="scientific">[Lactobacillus] rogosae</name>
    <dbReference type="NCBI Taxonomy" id="706562"/>
    <lineage>
        <taxon>Bacteria</taxon>
        <taxon>Bacillati</taxon>
        <taxon>Bacillota</taxon>
        <taxon>Clostridia</taxon>
        <taxon>Lachnospirales</taxon>
        <taxon>Lachnospiraceae</taxon>
        <taxon>Lachnospira</taxon>
    </lineage>
</organism>
<dbReference type="PANTHER" id="PTHR30524">
    <property type="entry name" value="MANNITOL-1-PHOSPHATE 5-DEHYDROGENASE"/>
    <property type="match status" value="1"/>
</dbReference>
<dbReference type="Proteomes" id="UP001442364">
    <property type="component" value="Unassembled WGS sequence"/>
</dbReference>
<dbReference type="Pfam" id="PF01232">
    <property type="entry name" value="Mannitol_dh"/>
    <property type="match status" value="1"/>
</dbReference>
<name>A0ABV1BRR6_9FIRM</name>
<dbReference type="PANTHER" id="PTHR30524:SF0">
    <property type="entry name" value="ALTRONATE OXIDOREDUCTASE-RELATED"/>
    <property type="match status" value="1"/>
</dbReference>
<evidence type="ECO:0000313" key="6">
    <source>
        <dbReference type="EMBL" id="MEQ2378452.1"/>
    </source>
</evidence>
<feature type="domain" description="Mannitol dehydrogenase N-terminal" evidence="4">
    <location>
        <begin position="17"/>
        <end position="251"/>
    </location>
</feature>
<protein>
    <submittedName>
        <fullName evidence="6">Tagaturonate reductase</fullName>
    </submittedName>
</protein>
<evidence type="ECO:0000259" key="4">
    <source>
        <dbReference type="Pfam" id="PF01232"/>
    </source>
</evidence>
<dbReference type="RefSeq" id="WP_022502026.1">
    <property type="nucleotide sequence ID" value="NZ_DAWDIQ010000004.1"/>
</dbReference>
<proteinExistence type="predicted"/>
<keyword evidence="7" id="KW-1185">Reference proteome</keyword>
<dbReference type="InterPro" id="IPR036291">
    <property type="entry name" value="NAD(P)-bd_dom_sf"/>
</dbReference>